<organism evidence="2 3">
    <name type="scientific">Papaver atlanticum</name>
    <dbReference type="NCBI Taxonomy" id="357466"/>
    <lineage>
        <taxon>Eukaryota</taxon>
        <taxon>Viridiplantae</taxon>
        <taxon>Streptophyta</taxon>
        <taxon>Embryophyta</taxon>
        <taxon>Tracheophyta</taxon>
        <taxon>Spermatophyta</taxon>
        <taxon>Magnoliopsida</taxon>
        <taxon>Ranunculales</taxon>
        <taxon>Papaveraceae</taxon>
        <taxon>Papaveroideae</taxon>
        <taxon>Papaver</taxon>
    </lineage>
</organism>
<comment type="caution">
    <text evidence="2">The sequence shown here is derived from an EMBL/GenBank/DDBJ whole genome shotgun (WGS) entry which is preliminary data.</text>
</comment>
<dbReference type="InterPro" id="IPR001810">
    <property type="entry name" value="F-box_dom"/>
</dbReference>
<dbReference type="AlphaFoldDB" id="A0AAD4T0Z0"/>
<sequence>MERAQADINNMERLPEGCISDILSLTTPADVCRSSLFSTLFKSAADSDVLWEKFLPDDYQDIISKALLPFPSAAAPSKKELYYRLSDVPLLIDGGSKSFHLQKSSGKKCIMLGAKELGIAWGDDRRHWSWRGYPGSRFANVAELEWVCWLDIHGKLETRLLSPKTFYAAYLVLKFKESLYRFNKKPVKARVEVVGRAGDNNSVPNGGGGQHIALERGDGWMEVEIGYFYNEELEDDEGGEVHMYVLETERQWTKRGIIVQDLQWVCRLEIRGKLETRLLSPKTLYASYLVLKFNERVVYGFEFQPIKAKVEVVGNSRVCSEERCIYLSPNGGQGQHFARERGDGWVEVEIGHFYNDVLSGRVSPPMACSVSLCVRLPSQILNKNKLLKISRSGTHR</sequence>
<name>A0AAD4T0Z0_9MAGN</name>
<dbReference type="InterPro" id="IPR025886">
    <property type="entry name" value="PP2-like"/>
</dbReference>
<protein>
    <recommendedName>
        <fullName evidence="1">F-box domain-containing protein</fullName>
    </recommendedName>
</protein>
<evidence type="ECO:0000313" key="2">
    <source>
        <dbReference type="EMBL" id="KAI3934428.1"/>
    </source>
</evidence>
<dbReference type="SUPFAM" id="SSF81383">
    <property type="entry name" value="F-box domain"/>
    <property type="match status" value="1"/>
</dbReference>
<reference evidence="2" key="1">
    <citation type="submission" date="2022-04" db="EMBL/GenBank/DDBJ databases">
        <title>A functionally conserved STORR gene fusion in Papaver species that diverged 16.8 million years ago.</title>
        <authorList>
            <person name="Catania T."/>
        </authorList>
    </citation>
    <scope>NUCLEOTIDE SEQUENCE</scope>
    <source>
        <strain evidence="2">S-188037</strain>
    </source>
</reference>
<dbReference type="EMBL" id="JAJJMB010006544">
    <property type="protein sequence ID" value="KAI3934428.1"/>
    <property type="molecule type" value="Genomic_DNA"/>
</dbReference>
<dbReference type="InterPro" id="IPR036047">
    <property type="entry name" value="F-box-like_dom_sf"/>
</dbReference>
<feature type="domain" description="F-box" evidence="1">
    <location>
        <begin position="8"/>
        <end position="54"/>
    </location>
</feature>
<evidence type="ECO:0000259" key="1">
    <source>
        <dbReference type="PROSITE" id="PS50181"/>
    </source>
</evidence>
<proteinExistence type="predicted"/>
<dbReference type="PROSITE" id="PS50181">
    <property type="entry name" value="FBOX"/>
    <property type="match status" value="1"/>
</dbReference>
<evidence type="ECO:0000313" key="3">
    <source>
        <dbReference type="Proteomes" id="UP001202328"/>
    </source>
</evidence>
<dbReference type="Pfam" id="PF00646">
    <property type="entry name" value="F-box"/>
    <property type="match status" value="1"/>
</dbReference>
<gene>
    <name evidence="2" type="ORF">MKW98_002935</name>
</gene>
<keyword evidence="3" id="KW-1185">Reference proteome</keyword>
<dbReference type="Proteomes" id="UP001202328">
    <property type="component" value="Unassembled WGS sequence"/>
</dbReference>
<dbReference type="CDD" id="cd22162">
    <property type="entry name" value="F-box_AtSKIP3-like"/>
    <property type="match status" value="1"/>
</dbReference>
<accession>A0AAD4T0Z0</accession>
<dbReference type="Pfam" id="PF14299">
    <property type="entry name" value="PP2"/>
    <property type="match status" value="1"/>
</dbReference>
<dbReference type="PANTHER" id="PTHR32278:SF135">
    <property type="entry name" value="F-BOX PROTEIN PP2-B12"/>
    <property type="match status" value="1"/>
</dbReference>
<dbReference type="PANTHER" id="PTHR32278">
    <property type="entry name" value="F-BOX DOMAIN-CONTAINING PROTEIN"/>
    <property type="match status" value="1"/>
</dbReference>